<proteinExistence type="predicted"/>
<sequence>MALAKRLEKFWHDKGYPTARFWAEPIAERFEKVGTYEIHRVVCNLVNGMPPRYREEPPRRR</sequence>
<name>A0A1H8SQJ0_9BRAD</name>
<dbReference type="AlphaFoldDB" id="A0A1H8SQJ0"/>
<organism evidence="1 2">
    <name type="scientific">Rhodopseudomonas pseudopalustris</name>
    <dbReference type="NCBI Taxonomy" id="1513892"/>
    <lineage>
        <taxon>Bacteria</taxon>
        <taxon>Pseudomonadati</taxon>
        <taxon>Pseudomonadota</taxon>
        <taxon>Alphaproteobacteria</taxon>
        <taxon>Hyphomicrobiales</taxon>
        <taxon>Nitrobacteraceae</taxon>
        <taxon>Rhodopseudomonas</taxon>
    </lineage>
</organism>
<gene>
    <name evidence="1" type="ORF">SAMN05444123_10512</name>
</gene>
<evidence type="ECO:0000313" key="1">
    <source>
        <dbReference type="EMBL" id="SEO80608.1"/>
    </source>
</evidence>
<dbReference type="Proteomes" id="UP000199615">
    <property type="component" value="Unassembled WGS sequence"/>
</dbReference>
<reference evidence="2" key="1">
    <citation type="submission" date="2016-10" db="EMBL/GenBank/DDBJ databases">
        <authorList>
            <person name="Varghese N."/>
            <person name="Submissions S."/>
        </authorList>
    </citation>
    <scope>NUCLEOTIDE SEQUENCE [LARGE SCALE GENOMIC DNA]</scope>
    <source>
        <strain evidence="2">DSM 123</strain>
    </source>
</reference>
<keyword evidence="2" id="KW-1185">Reference proteome</keyword>
<accession>A0A1H8SQJ0</accession>
<evidence type="ECO:0000313" key="2">
    <source>
        <dbReference type="Proteomes" id="UP000199615"/>
    </source>
</evidence>
<dbReference type="EMBL" id="FODT01000005">
    <property type="protein sequence ID" value="SEO80608.1"/>
    <property type="molecule type" value="Genomic_DNA"/>
</dbReference>
<protein>
    <submittedName>
        <fullName evidence="1">Uncharacterized protein</fullName>
    </submittedName>
</protein>